<keyword evidence="3" id="KW-0812">Transmembrane</keyword>
<proteinExistence type="predicted"/>
<dbReference type="PANTHER" id="PTHR31234">
    <property type="entry name" value="LATE EMBRYOGENESIS ABUNDANT (LEA) HYDROXYPROLINE-RICH GLYCOPROTEIN FAMILY"/>
    <property type="match status" value="1"/>
</dbReference>
<dbReference type="PANTHER" id="PTHR31234:SF72">
    <property type="entry name" value="NDR1_HIN1-LIKE PROTEIN 6"/>
    <property type="match status" value="1"/>
</dbReference>
<reference evidence="4 5" key="1">
    <citation type="journal article" date="2020" name="Mol. Biol. Evol.">
        <title>Distinct Expression and Methylation Patterns for Genes with Different Fates following a Single Whole-Genome Duplication in Flowering Plants.</title>
        <authorList>
            <person name="Shi T."/>
            <person name="Rahmani R.S."/>
            <person name="Gugger P.F."/>
            <person name="Wang M."/>
            <person name="Li H."/>
            <person name="Zhang Y."/>
            <person name="Li Z."/>
            <person name="Wang Q."/>
            <person name="Van de Peer Y."/>
            <person name="Marchal K."/>
            <person name="Chen J."/>
        </authorList>
    </citation>
    <scope>NUCLEOTIDE SEQUENCE [LARGE SCALE GENOMIC DNA]</scope>
    <source>
        <tissue evidence="4">Leaf</tissue>
    </source>
</reference>
<gene>
    <name evidence="4" type="ORF">HUJ06_022335</name>
</gene>
<accession>A0A822XLJ9</accession>
<protein>
    <recommendedName>
        <fullName evidence="6">Late embryogenesis abundant protein LEA-2 subgroup domain-containing protein</fullName>
    </recommendedName>
</protein>
<dbReference type="Proteomes" id="UP000607653">
    <property type="component" value="Unassembled WGS sequence"/>
</dbReference>
<dbReference type="EMBL" id="DUZY01000001">
    <property type="protein sequence ID" value="DAD20872.1"/>
    <property type="molecule type" value="Genomic_DNA"/>
</dbReference>
<dbReference type="GO" id="GO:0098542">
    <property type="term" value="P:defense response to other organism"/>
    <property type="evidence" value="ECO:0007669"/>
    <property type="project" value="InterPro"/>
</dbReference>
<evidence type="ECO:0000256" key="1">
    <source>
        <dbReference type="ARBA" id="ARBA00004370"/>
    </source>
</evidence>
<name>A0A822XLJ9_NELNU</name>
<keyword evidence="5" id="KW-1185">Reference proteome</keyword>
<evidence type="ECO:0000256" key="3">
    <source>
        <dbReference type="SAM" id="Phobius"/>
    </source>
</evidence>
<evidence type="ECO:0000313" key="5">
    <source>
        <dbReference type="Proteomes" id="UP000607653"/>
    </source>
</evidence>
<comment type="subcellular location">
    <subcellularLocation>
        <location evidence="1">Membrane</location>
    </subcellularLocation>
</comment>
<keyword evidence="2 3" id="KW-0472">Membrane</keyword>
<evidence type="ECO:0008006" key="6">
    <source>
        <dbReference type="Google" id="ProtNLM"/>
    </source>
</evidence>
<evidence type="ECO:0000256" key="2">
    <source>
        <dbReference type="ARBA" id="ARBA00023136"/>
    </source>
</evidence>
<sequence length="263" mass="29458">MDYNDQKGCPTDMNSSGPPYLPKYAILPAGNGDGDQVDVRPPSYRRNIPRYLSTQNRKSGSICLQCICCCYCILLLLIVILASLTVYLYTFFEPKMPSYTVERFGVNSFDLQPDFKLYIEFLVSLKVENPNDKIGIIYGKDNLVVVAHQGLTLGTGKIPAFFQRYKNVTFMEVVVKGKSELGSAFQATLMENRLGMRIPIPLNMNIKHGEKSKQKHTCTSSEAENMDNGVFNPMGPWPNSTHRVLFDPINGCINPYSICNTNG</sequence>
<keyword evidence="3" id="KW-1133">Transmembrane helix</keyword>
<feature type="transmembrane region" description="Helical" evidence="3">
    <location>
        <begin position="62"/>
        <end position="89"/>
    </location>
</feature>
<dbReference type="GO" id="GO:0016020">
    <property type="term" value="C:membrane"/>
    <property type="evidence" value="ECO:0007669"/>
    <property type="project" value="UniProtKB-SubCell"/>
</dbReference>
<dbReference type="AlphaFoldDB" id="A0A822XLJ9"/>
<comment type="caution">
    <text evidence="4">The sequence shown here is derived from an EMBL/GenBank/DDBJ whole genome shotgun (WGS) entry which is preliminary data.</text>
</comment>
<organism evidence="4 5">
    <name type="scientific">Nelumbo nucifera</name>
    <name type="common">Sacred lotus</name>
    <dbReference type="NCBI Taxonomy" id="4432"/>
    <lineage>
        <taxon>Eukaryota</taxon>
        <taxon>Viridiplantae</taxon>
        <taxon>Streptophyta</taxon>
        <taxon>Embryophyta</taxon>
        <taxon>Tracheophyta</taxon>
        <taxon>Spermatophyta</taxon>
        <taxon>Magnoliopsida</taxon>
        <taxon>Proteales</taxon>
        <taxon>Nelumbonaceae</taxon>
        <taxon>Nelumbo</taxon>
    </lineage>
</organism>
<dbReference type="InterPro" id="IPR044839">
    <property type="entry name" value="NDR1-like"/>
</dbReference>
<evidence type="ECO:0000313" key="4">
    <source>
        <dbReference type="EMBL" id="DAD20872.1"/>
    </source>
</evidence>